<dbReference type="AlphaFoldDB" id="A0ABD1DXV1"/>
<dbReference type="InterPro" id="IPR043504">
    <property type="entry name" value="Peptidase_S1_PA_chymotrypsin"/>
</dbReference>
<evidence type="ECO:0000313" key="3">
    <source>
        <dbReference type="EMBL" id="KAL1404565.1"/>
    </source>
</evidence>
<gene>
    <name evidence="3" type="ORF">pipiens_000838</name>
</gene>
<dbReference type="PROSITE" id="PS50240">
    <property type="entry name" value="TRYPSIN_DOM"/>
    <property type="match status" value="1"/>
</dbReference>
<dbReference type="Gene3D" id="2.40.10.10">
    <property type="entry name" value="Trypsin-like serine proteases"/>
    <property type="match status" value="1"/>
</dbReference>
<feature type="non-terminal residue" evidence="3">
    <location>
        <position position="346"/>
    </location>
</feature>
<evidence type="ECO:0000259" key="2">
    <source>
        <dbReference type="PROSITE" id="PS50240"/>
    </source>
</evidence>
<accession>A0ABD1DXV1</accession>
<dbReference type="PANTHER" id="PTHR24260">
    <property type="match status" value="1"/>
</dbReference>
<reference evidence="3 4" key="1">
    <citation type="submission" date="2024-05" db="EMBL/GenBank/DDBJ databases">
        <title>Culex pipiens pipiens assembly and annotation.</title>
        <authorList>
            <person name="Alout H."/>
            <person name="Durand T."/>
        </authorList>
    </citation>
    <scope>NUCLEOTIDE SEQUENCE [LARGE SCALE GENOMIC DNA]</scope>
    <source>
        <strain evidence="3">HA-2024</strain>
        <tissue evidence="3">Whole body</tissue>
    </source>
</reference>
<sequence>MFCAGFSNGTVVCNGDSGGGLFVERNGVWLLAGIISFTKGRDDGSGACVSQGFAGFTNVAQYSGWIQNVTGVTVPVLEEIAEPEVDQRDLRLSERYCSVYQRLKGSATNPWVTAKIFHRKRQLCLATVISDRYLLSTGSCQINENGTVLKPLSAKITTKRYKLTIPEVVPIIRPEDPNILLIDLKRKYNELKPDITCLWTEPFLIAEASNANQTISGRKLILNDTRHCPRETLGNSLTRRKPDEKHARLVGPLIRCNPVTYARLMSLDLDWIESVVWPEAFQEATTESTGKKVAEYLELIAKGVSALANLNEMANGGGDGGGGSISTVISNTVSNNANNNVRIRYN</sequence>
<proteinExistence type="inferred from homology"/>
<evidence type="ECO:0000256" key="1">
    <source>
        <dbReference type="ARBA" id="ARBA00024195"/>
    </source>
</evidence>
<dbReference type="SUPFAM" id="SSF50494">
    <property type="entry name" value="Trypsin-like serine proteases"/>
    <property type="match status" value="2"/>
</dbReference>
<name>A0ABD1DXV1_CULPP</name>
<feature type="domain" description="Peptidase S1" evidence="2">
    <location>
        <begin position="1"/>
        <end position="71"/>
    </location>
</feature>
<dbReference type="InterPro" id="IPR001254">
    <property type="entry name" value="Trypsin_dom"/>
</dbReference>
<dbReference type="PANTHER" id="PTHR24260:SF136">
    <property type="entry name" value="GH08193P-RELATED"/>
    <property type="match status" value="1"/>
</dbReference>
<comment type="caution">
    <text evidence="3">The sequence shown here is derived from an EMBL/GenBank/DDBJ whole genome shotgun (WGS) entry which is preliminary data.</text>
</comment>
<comment type="similarity">
    <text evidence="1">Belongs to the peptidase S1 family. CLIP subfamily.</text>
</comment>
<organism evidence="3 4">
    <name type="scientific">Culex pipiens pipiens</name>
    <name type="common">Northern house mosquito</name>
    <dbReference type="NCBI Taxonomy" id="38569"/>
    <lineage>
        <taxon>Eukaryota</taxon>
        <taxon>Metazoa</taxon>
        <taxon>Ecdysozoa</taxon>
        <taxon>Arthropoda</taxon>
        <taxon>Hexapoda</taxon>
        <taxon>Insecta</taxon>
        <taxon>Pterygota</taxon>
        <taxon>Neoptera</taxon>
        <taxon>Endopterygota</taxon>
        <taxon>Diptera</taxon>
        <taxon>Nematocera</taxon>
        <taxon>Culicoidea</taxon>
        <taxon>Culicidae</taxon>
        <taxon>Culicinae</taxon>
        <taxon>Culicini</taxon>
        <taxon>Culex</taxon>
        <taxon>Culex</taxon>
    </lineage>
</organism>
<dbReference type="Pfam" id="PF00089">
    <property type="entry name" value="Trypsin"/>
    <property type="match status" value="1"/>
</dbReference>
<dbReference type="InterPro" id="IPR009003">
    <property type="entry name" value="Peptidase_S1_PA"/>
</dbReference>
<evidence type="ECO:0000313" key="4">
    <source>
        <dbReference type="Proteomes" id="UP001562425"/>
    </source>
</evidence>
<dbReference type="InterPro" id="IPR051333">
    <property type="entry name" value="CLIP_Serine_Protease"/>
</dbReference>
<keyword evidence="4" id="KW-1185">Reference proteome</keyword>
<protein>
    <recommendedName>
        <fullName evidence="2">Peptidase S1 domain-containing protein</fullName>
    </recommendedName>
</protein>
<dbReference type="EMBL" id="JBEHCU010000256">
    <property type="protein sequence ID" value="KAL1404565.1"/>
    <property type="molecule type" value="Genomic_DNA"/>
</dbReference>
<dbReference type="Proteomes" id="UP001562425">
    <property type="component" value="Unassembled WGS sequence"/>
</dbReference>